<dbReference type="SUPFAM" id="SSF50729">
    <property type="entry name" value="PH domain-like"/>
    <property type="match status" value="1"/>
</dbReference>
<dbReference type="CDD" id="cd00821">
    <property type="entry name" value="PH"/>
    <property type="match status" value="1"/>
</dbReference>
<dbReference type="GO" id="GO:0030036">
    <property type="term" value="P:actin cytoskeleton organization"/>
    <property type="evidence" value="ECO:0007669"/>
    <property type="project" value="TreeGrafter"/>
</dbReference>
<feature type="domain" description="PH" evidence="2">
    <location>
        <begin position="69"/>
        <end position="176"/>
    </location>
</feature>
<organism evidence="3 4">
    <name type="scientific">Reticulomyxa filosa</name>
    <dbReference type="NCBI Taxonomy" id="46433"/>
    <lineage>
        <taxon>Eukaryota</taxon>
        <taxon>Sar</taxon>
        <taxon>Rhizaria</taxon>
        <taxon>Retaria</taxon>
        <taxon>Foraminifera</taxon>
        <taxon>Monothalamids</taxon>
        <taxon>Reticulomyxidae</taxon>
        <taxon>Reticulomyxa</taxon>
    </lineage>
</organism>
<proteinExistence type="predicted"/>
<dbReference type="PROSITE" id="PS50003">
    <property type="entry name" value="PH_DOMAIN"/>
    <property type="match status" value="1"/>
</dbReference>
<name>X6NIB5_RETFI</name>
<dbReference type="PANTHER" id="PTHR12092">
    <property type="entry name" value="PLECKSTRIN"/>
    <property type="match status" value="1"/>
</dbReference>
<dbReference type="GO" id="GO:0005886">
    <property type="term" value="C:plasma membrane"/>
    <property type="evidence" value="ECO:0007669"/>
    <property type="project" value="TreeGrafter"/>
</dbReference>
<comment type="caution">
    <text evidence="3">The sequence shown here is derived from an EMBL/GenBank/DDBJ whole genome shotgun (WGS) entry which is preliminary data.</text>
</comment>
<dbReference type="EMBL" id="ASPP01008366">
    <property type="protein sequence ID" value="ETO25653.1"/>
    <property type="molecule type" value="Genomic_DNA"/>
</dbReference>
<protein>
    <recommendedName>
        <fullName evidence="2">PH domain-containing protein</fullName>
    </recommendedName>
</protein>
<dbReference type="Pfam" id="PF00169">
    <property type="entry name" value="PH"/>
    <property type="match status" value="1"/>
</dbReference>
<dbReference type="SMART" id="SM00233">
    <property type="entry name" value="PH"/>
    <property type="match status" value="1"/>
</dbReference>
<reference evidence="3 4" key="1">
    <citation type="journal article" date="2013" name="Curr. Biol.">
        <title>The Genome of the Foraminiferan Reticulomyxa filosa.</title>
        <authorList>
            <person name="Glockner G."/>
            <person name="Hulsmann N."/>
            <person name="Schleicher M."/>
            <person name="Noegel A.A."/>
            <person name="Eichinger L."/>
            <person name="Gallinger C."/>
            <person name="Pawlowski J."/>
            <person name="Sierra R."/>
            <person name="Euteneuer U."/>
            <person name="Pillet L."/>
            <person name="Moustafa A."/>
            <person name="Platzer M."/>
            <person name="Groth M."/>
            <person name="Szafranski K."/>
            <person name="Schliwa M."/>
        </authorList>
    </citation>
    <scope>NUCLEOTIDE SEQUENCE [LARGE SCALE GENOMIC DNA]</scope>
</reference>
<feature type="compositionally biased region" description="Basic and acidic residues" evidence="1">
    <location>
        <begin position="1"/>
        <end position="13"/>
    </location>
</feature>
<feature type="non-terminal residue" evidence="3">
    <location>
        <position position="1"/>
    </location>
</feature>
<evidence type="ECO:0000313" key="3">
    <source>
        <dbReference type="EMBL" id="ETO25653.1"/>
    </source>
</evidence>
<evidence type="ECO:0000256" key="1">
    <source>
        <dbReference type="SAM" id="MobiDB-lite"/>
    </source>
</evidence>
<sequence>TEKSKDKQSDNKKPTGAPTLEQSRETPAIVEIAKATETNTLNTTSVDSKIQRTDTIAQIQEMQQSIHQLPQLHGFLEKKSGKRFGGWQKRWFIVKRTHLLWSKKEQYIDNPLDIKERRKFQNSLTLLQLSSVVVDSSDKKKQRQFIVESPRKKYFFRAKNITERDLWVNGLQLHLKALAESMNFINDKVMFRQKTMNNVTKLQKKGKI</sequence>
<keyword evidence="4" id="KW-1185">Reference proteome</keyword>
<feature type="region of interest" description="Disordered" evidence="1">
    <location>
        <begin position="1"/>
        <end position="26"/>
    </location>
</feature>
<evidence type="ECO:0000313" key="4">
    <source>
        <dbReference type="Proteomes" id="UP000023152"/>
    </source>
</evidence>
<dbReference type="InterPro" id="IPR037370">
    <property type="entry name" value="Pleckstrin"/>
</dbReference>
<dbReference type="InterPro" id="IPR011993">
    <property type="entry name" value="PH-like_dom_sf"/>
</dbReference>
<dbReference type="InterPro" id="IPR001849">
    <property type="entry name" value="PH_domain"/>
</dbReference>
<dbReference type="Proteomes" id="UP000023152">
    <property type="component" value="Unassembled WGS sequence"/>
</dbReference>
<dbReference type="PANTHER" id="PTHR12092:SF16">
    <property type="entry name" value="PH DOMAIN-CONTAINING PROTEIN"/>
    <property type="match status" value="1"/>
</dbReference>
<gene>
    <name evidence="3" type="ORF">RFI_11487</name>
</gene>
<accession>X6NIB5</accession>
<dbReference type="AlphaFoldDB" id="X6NIB5"/>
<dbReference type="Gene3D" id="2.30.29.30">
    <property type="entry name" value="Pleckstrin-homology domain (PH domain)/Phosphotyrosine-binding domain (PTB)"/>
    <property type="match status" value="1"/>
</dbReference>
<evidence type="ECO:0000259" key="2">
    <source>
        <dbReference type="PROSITE" id="PS50003"/>
    </source>
</evidence>
<dbReference type="OrthoDB" id="10070851at2759"/>